<dbReference type="InterPro" id="IPR021109">
    <property type="entry name" value="Peptidase_aspartic_dom_sf"/>
</dbReference>
<dbReference type="Proteomes" id="UP000572268">
    <property type="component" value="Unassembled WGS sequence"/>
</dbReference>
<dbReference type="EMBL" id="JABANN010000221">
    <property type="protein sequence ID" value="KAF4665834.1"/>
    <property type="molecule type" value="Genomic_DNA"/>
</dbReference>
<dbReference type="SUPFAM" id="SSF50630">
    <property type="entry name" value="Acid proteases"/>
    <property type="match status" value="1"/>
</dbReference>
<accession>A0A7J6M2V4</accession>
<reference evidence="3 4" key="1">
    <citation type="submission" date="2020-04" db="EMBL/GenBank/DDBJ databases">
        <title>Perkinsus olseni comparative genomics.</title>
        <authorList>
            <person name="Bogema D.R."/>
        </authorList>
    </citation>
    <scope>NUCLEOTIDE SEQUENCE [LARGE SCALE GENOMIC DNA]</scope>
    <source>
        <strain evidence="1">ATCC PRA-179</strain>
        <strain evidence="2">ATCC PRA-31</strain>
    </source>
</reference>
<dbReference type="OrthoDB" id="10429451at2759"/>
<dbReference type="AlphaFoldDB" id="A0A7J6M2V4"/>
<evidence type="ECO:0000313" key="4">
    <source>
        <dbReference type="Proteomes" id="UP000572268"/>
    </source>
</evidence>
<evidence type="ECO:0000313" key="2">
    <source>
        <dbReference type="EMBL" id="KAF4665834.1"/>
    </source>
</evidence>
<evidence type="ECO:0000313" key="1">
    <source>
        <dbReference type="EMBL" id="KAF4660751.1"/>
    </source>
</evidence>
<dbReference type="EMBL" id="JABAHT010000220">
    <property type="protein sequence ID" value="KAF4660751.1"/>
    <property type="molecule type" value="Genomic_DNA"/>
</dbReference>
<sequence length="397" mass="44902">MKKAIPAVVLELTANIFCEASSKIHDALAKTLTLPVKGGFVKVSIDGREVDLLLDSGFAEISVLDGDWYEREFGKNACEERRSACFFCPKENPCDYDGSEFTIKTSFADNTTIQSVLRSGLLSLDGCNATDFIFRVSRYSRWNNGPLRPWGHFGIAQLFPVTDRSRRRLDLESVLDALKRRHLIGRLSYTLRSKAGAASALNLISRQLTLDDIPNEQMTFISWKYLHDSGSHRAFTATWVSSVKLFDAEGNLSVRESIDRKYPSSFLSIIDTGSNRLVLPLHLDDDIVKELRRRLKKKGYSGEQISKVRLRRENGFLYLHKSVYEYLPVIGLRLDDGFNSIPIKIHPKHYSSYAGKGEIVIFTAFGRDEVSLGTPLFRAYSVHVDYTNHTIALFKNT</sequence>
<gene>
    <name evidence="2" type="ORF">FOL46_003448</name>
    <name evidence="1" type="ORF">FOZ61_003803</name>
</gene>
<comment type="caution">
    <text evidence="2">The sequence shown here is derived from an EMBL/GenBank/DDBJ whole genome shotgun (WGS) entry which is preliminary data.</text>
</comment>
<name>A0A7J6M2V4_PEROL</name>
<dbReference type="Proteomes" id="UP000570595">
    <property type="component" value="Unassembled WGS sequence"/>
</dbReference>
<protein>
    <submittedName>
        <fullName evidence="2">Uncharacterized protein</fullName>
    </submittedName>
</protein>
<proteinExistence type="predicted"/>
<organism evidence="2 4">
    <name type="scientific">Perkinsus olseni</name>
    <name type="common">Perkinsus atlanticus</name>
    <dbReference type="NCBI Taxonomy" id="32597"/>
    <lineage>
        <taxon>Eukaryota</taxon>
        <taxon>Sar</taxon>
        <taxon>Alveolata</taxon>
        <taxon>Perkinsozoa</taxon>
        <taxon>Perkinsea</taxon>
        <taxon>Perkinsida</taxon>
        <taxon>Perkinsidae</taxon>
        <taxon>Perkinsus</taxon>
    </lineage>
</organism>
<dbReference type="Gene3D" id="2.40.70.10">
    <property type="entry name" value="Acid Proteases"/>
    <property type="match status" value="1"/>
</dbReference>
<evidence type="ECO:0000313" key="3">
    <source>
        <dbReference type="Proteomes" id="UP000570595"/>
    </source>
</evidence>